<gene>
    <name evidence="11" type="ORF">R3W88_004751</name>
</gene>
<evidence type="ECO:0000313" key="12">
    <source>
        <dbReference type="Proteomes" id="UP001311915"/>
    </source>
</evidence>
<accession>A0AAV9KAP1</accession>
<dbReference type="Pfam" id="PF24436">
    <property type="entry name" value="INTS7_N"/>
    <property type="match status" value="1"/>
</dbReference>
<comment type="subcellular location">
    <subcellularLocation>
        <location evidence="1">Nucleus inner membrane</location>
        <topology evidence="1">Multi-pass membrane protein</topology>
        <orientation evidence="1">Nucleoplasmic side</orientation>
    </subcellularLocation>
</comment>
<comment type="caution">
    <text evidence="11">The sequence shown here is derived from an EMBL/GenBank/DDBJ whole genome shotgun (WGS) entry which is preliminary data.</text>
</comment>
<dbReference type="Pfam" id="PF10225">
    <property type="entry name" value="NEMP"/>
    <property type="match status" value="1"/>
</dbReference>
<dbReference type="Proteomes" id="UP001311915">
    <property type="component" value="Unassembled WGS sequence"/>
</dbReference>
<name>A0AAV9KAP1_9SOLN</name>
<dbReference type="EMBL" id="JAWPEI010000011">
    <property type="protein sequence ID" value="KAK4710238.1"/>
    <property type="molecule type" value="Genomic_DNA"/>
</dbReference>
<feature type="domain" description="Integrator complex subunit 7 N-terminal" evidence="10">
    <location>
        <begin position="66"/>
        <end position="478"/>
    </location>
</feature>
<keyword evidence="5 8" id="KW-1133">Transmembrane helix</keyword>
<dbReference type="InterPro" id="IPR033060">
    <property type="entry name" value="INTS7"/>
</dbReference>
<dbReference type="PANTHER" id="PTHR13322:SF2">
    <property type="entry name" value="INTEGRATOR COMPLEX SUBUNIT 7"/>
    <property type="match status" value="1"/>
</dbReference>
<dbReference type="InterPro" id="IPR019358">
    <property type="entry name" value="NEMP_fam"/>
</dbReference>
<dbReference type="InterPro" id="IPR055195">
    <property type="entry name" value="INTS7_C_plant"/>
</dbReference>
<evidence type="ECO:0000313" key="11">
    <source>
        <dbReference type="EMBL" id="KAK4710238.1"/>
    </source>
</evidence>
<organism evidence="11 12">
    <name type="scientific">Solanum pinnatisectum</name>
    <name type="common">tansyleaf nightshade</name>
    <dbReference type="NCBI Taxonomy" id="50273"/>
    <lineage>
        <taxon>Eukaryota</taxon>
        <taxon>Viridiplantae</taxon>
        <taxon>Streptophyta</taxon>
        <taxon>Embryophyta</taxon>
        <taxon>Tracheophyta</taxon>
        <taxon>Spermatophyta</taxon>
        <taxon>Magnoliopsida</taxon>
        <taxon>eudicotyledons</taxon>
        <taxon>Gunneridae</taxon>
        <taxon>Pentapetalae</taxon>
        <taxon>asterids</taxon>
        <taxon>lamiids</taxon>
        <taxon>Solanales</taxon>
        <taxon>Solanaceae</taxon>
        <taxon>Solanoideae</taxon>
        <taxon>Solaneae</taxon>
        <taxon>Solanum</taxon>
    </lineage>
</organism>
<keyword evidence="3 8" id="KW-0812">Transmembrane</keyword>
<feature type="domain" description="Integrator complex subunit 7-like C-terminal" evidence="9">
    <location>
        <begin position="970"/>
        <end position="1140"/>
    </location>
</feature>
<feature type="transmembrane region" description="Helical" evidence="8">
    <location>
        <begin position="1207"/>
        <end position="1231"/>
    </location>
</feature>
<evidence type="ECO:0000256" key="7">
    <source>
        <dbReference type="ARBA" id="ARBA00023242"/>
    </source>
</evidence>
<keyword evidence="4" id="KW-0732">Signal</keyword>
<protein>
    <submittedName>
        <fullName evidence="11">Uncharacterized protein</fullName>
    </submittedName>
</protein>
<evidence type="ECO:0000256" key="4">
    <source>
        <dbReference type="ARBA" id="ARBA00022729"/>
    </source>
</evidence>
<dbReference type="GO" id="GO:0005637">
    <property type="term" value="C:nuclear inner membrane"/>
    <property type="evidence" value="ECO:0007669"/>
    <property type="project" value="UniProtKB-SubCell"/>
</dbReference>
<evidence type="ECO:0000256" key="6">
    <source>
        <dbReference type="ARBA" id="ARBA00023136"/>
    </source>
</evidence>
<evidence type="ECO:0000256" key="2">
    <source>
        <dbReference type="ARBA" id="ARBA00005748"/>
    </source>
</evidence>
<evidence type="ECO:0000256" key="8">
    <source>
        <dbReference type="SAM" id="Phobius"/>
    </source>
</evidence>
<reference evidence="11 12" key="1">
    <citation type="submission" date="2023-10" db="EMBL/GenBank/DDBJ databases">
        <title>Genome-Wide Identification Analysis in wild type Solanum Pinnatisectum Reveals Some Genes Defensing Phytophthora Infestans.</title>
        <authorList>
            <person name="Sun C."/>
        </authorList>
    </citation>
    <scope>NUCLEOTIDE SEQUENCE [LARGE SCALE GENOMIC DNA]</scope>
    <source>
        <strain evidence="11">LQN</strain>
        <tissue evidence="11">Leaf</tissue>
    </source>
</reference>
<dbReference type="GO" id="GO:0032039">
    <property type="term" value="C:integrator complex"/>
    <property type="evidence" value="ECO:0007669"/>
    <property type="project" value="InterPro"/>
</dbReference>
<dbReference type="Pfam" id="PF22966">
    <property type="entry name" value="INTS7_C_plants"/>
    <property type="match status" value="1"/>
</dbReference>
<keyword evidence="6 8" id="KW-0472">Membrane</keyword>
<dbReference type="GO" id="GO:0034472">
    <property type="term" value="P:snRNA 3'-end processing"/>
    <property type="evidence" value="ECO:0007669"/>
    <property type="project" value="TreeGrafter"/>
</dbReference>
<evidence type="ECO:0000256" key="3">
    <source>
        <dbReference type="ARBA" id="ARBA00022692"/>
    </source>
</evidence>
<dbReference type="PANTHER" id="PTHR13322">
    <property type="entry name" value="C1ORF73 PROTEIN"/>
    <property type="match status" value="1"/>
</dbReference>
<keyword evidence="12" id="KW-1185">Reference proteome</keyword>
<evidence type="ECO:0000259" key="9">
    <source>
        <dbReference type="Pfam" id="PF22966"/>
    </source>
</evidence>
<comment type="similarity">
    <text evidence="2">Belongs to the NEMP family.</text>
</comment>
<evidence type="ECO:0000256" key="5">
    <source>
        <dbReference type="ARBA" id="ARBA00022989"/>
    </source>
</evidence>
<dbReference type="InterPro" id="IPR056516">
    <property type="entry name" value="INTS7_N"/>
</dbReference>
<evidence type="ECO:0000256" key="1">
    <source>
        <dbReference type="ARBA" id="ARBA00004575"/>
    </source>
</evidence>
<evidence type="ECO:0000259" key="10">
    <source>
        <dbReference type="Pfam" id="PF24436"/>
    </source>
</evidence>
<sequence length="1428" mass="161229">MEKTPSSYAMQWNIELEKGLRSKKPGKSIEAILDIGPRLEWWSRESNLHAAEYKIFGLIPGEDKLFANAILLRLADAFKSGDKHMKICIVKIFLSELKQRRQLRSQGRKDEGILSKDKVDSYRELLTRIKIVFDSGNVEERALALVLFGCWAHIAKDSADVRYLILSSLWSMHFLEAKASLFAAGCFSELADDFAYVFLEMLGGLLVSSETSRAIKLAGGHAFAKMWCPILLANIAHKTGVKLILESSEEEFSLVMLVSLSKIASKWTPLIPRQVELLSSFMTKDRGLSLQVMALKCLRFILAKGMYHFPANSNVTLKLFGVINQLDFPPALHFDALRVLCKILPPNLDTIPCTEILTIFSKFLQIVEFKLQSPVISERVFAIHVLACIFDKLLGVLKDAAGGIGSIVSSRMLTFTFDRISLLIKLVVDNPHPDKGMEQEVKSLLFILVDLVERHQDLSGIVLDKICIVIEHLVGMLKEITSMTNSVSEYHHITELDKENHTPIASRVLIYLSQILITCFEKLDVSTGGATQVFNRMEHLVEHVHQCSLLPVYIHLIYDLLLHFHAAYQCMWLEIGEDLCSNRNFPPSRYSSLSHDGSLSQHEILIVDRVKQILVKKDYWLSYKLAKYAACNGAWLVAAYIFGELIPMVQSDICCFWLKSLSHLSELERKVQLFGLTLSGIAAGEIMTADHIENVIGATNKLCSLEEAFDALVSGLAFSFQRWFITLRSKVVGTVADVLKLLSMNLLSQDATRSTEQIEARILVQHSNSSKGLSSLLQLLAHASSQFMRLVKEFDLLAMSFIVMDRKSMKIVSDLGLSCSLLAFSTGLTLRFASFHGKQNCSTYCLETTDEQFHTQLVHDLLRRLGFTDLETSKNLRHLLDFHRSSRSCSMQEFRNEVSTTCVEARDVAKLCKSSVQRFLSLQEILVHENNGTSRISRDALQLLFNIIFSWIQIPFRTPKLFFQLRPPISAELFITNEDGKRIDDISVLSGFQLPLTLCIQLRNISPDQLSQVSKLYCILHSRTSFQVFSANRDKKVSESSCQAWKSDHLVGLNDKLLHFTIGTTERDGLHAMENAGGTSAVDKFVCFDPNEKGQGFATCLLNVSAFPVGSYQIKWHSCCIDNNGAYWSLMSLNTNQFTVQESSNSGQTINLKLLGELPRVPWTNLIVNNSARSKAMFTLWYNIILIKKTKQGMKLLPTGRKSSLAIFLYSSILAIFLLLFLVIAGAWLGFWVVHKLVLAEDGSIDTGVSQFVAWSIRFLASALILQSSVDPLLCAEAWICGVLISSILRRLCRPKYVLRFFKNLSQIDTSCLWESQDPYTSPIKGPYDSRTFKTNLNDTISPGFPLKPRSLLSEKDTFYSTFHNTPERKKLSKDEWNKITKDTTKKAMEELVSSPDFSKWAVAHADRITLAPKKETTARQRRWYQWL</sequence>
<proteinExistence type="inferred from homology"/>
<keyword evidence="7" id="KW-0539">Nucleus</keyword>